<feature type="region of interest" description="Disordered" evidence="1">
    <location>
        <begin position="1"/>
        <end position="61"/>
    </location>
</feature>
<dbReference type="AlphaFoldDB" id="A0A3P8HZE4"/>
<feature type="non-terminal residue" evidence="2">
    <location>
        <position position="61"/>
    </location>
</feature>
<evidence type="ECO:0000313" key="3">
    <source>
        <dbReference type="Proteomes" id="UP000272942"/>
    </source>
</evidence>
<evidence type="ECO:0000313" key="2">
    <source>
        <dbReference type="EMBL" id="VDP51419.1"/>
    </source>
</evidence>
<organism evidence="2 3">
    <name type="scientific">Echinostoma caproni</name>
    <dbReference type="NCBI Taxonomy" id="27848"/>
    <lineage>
        <taxon>Eukaryota</taxon>
        <taxon>Metazoa</taxon>
        <taxon>Spiralia</taxon>
        <taxon>Lophotrochozoa</taxon>
        <taxon>Platyhelminthes</taxon>
        <taxon>Trematoda</taxon>
        <taxon>Digenea</taxon>
        <taxon>Plagiorchiida</taxon>
        <taxon>Echinostomata</taxon>
        <taxon>Echinostomatoidea</taxon>
        <taxon>Echinostomatidae</taxon>
        <taxon>Echinostoma</taxon>
    </lineage>
</organism>
<accession>A0A3P8HZE4</accession>
<evidence type="ECO:0000256" key="1">
    <source>
        <dbReference type="SAM" id="MobiDB-lite"/>
    </source>
</evidence>
<feature type="compositionally biased region" description="Low complexity" evidence="1">
    <location>
        <begin position="27"/>
        <end position="37"/>
    </location>
</feature>
<name>A0A3P8HZE4_9TREM</name>
<gene>
    <name evidence="2" type="ORF">ECPE_LOCUS1976</name>
</gene>
<sequence length="61" mass="6520">MEGASALVNLRDRNGSTRSRRHKSNLTGTSSTGVTETSHVKPLQRLTRAASTADPMNDPPS</sequence>
<keyword evidence="3" id="KW-1185">Reference proteome</keyword>
<reference evidence="2 3" key="1">
    <citation type="submission" date="2018-11" db="EMBL/GenBank/DDBJ databases">
        <authorList>
            <consortium name="Pathogen Informatics"/>
        </authorList>
    </citation>
    <scope>NUCLEOTIDE SEQUENCE [LARGE SCALE GENOMIC DNA]</scope>
    <source>
        <strain evidence="2 3">Egypt</strain>
    </source>
</reference>
<proteinExistence type="predicted"/>
<protein>
    <submittedName>
        <fullName evidence="2">Uncharacterized protein</fullName>
    </submittedName>
</protein>
<dbReference type="Proteomes" id="UP000272942">
    <property type="component" value="Unassembled WGS sequence"/>
</dbReference>
<dbReference type="EMBL" id="UZAN01020799">
    <property type="protein sequence ID" value="VDP51419.1"/>
    <property type="molecule type" value="Genomic_DNA"/>
</dbReference>